<dbReference type="InParanoid" id="F0S0K2"/>
<proteinExistence type="predicted"/>
<protein>
    <submittedName>
        <fullName evidence="1">Uncharacterized protein</fullName>
    </submittedName>
</protein>
<dbReference type="OrthoDB" id="15241at2"/>
<dbReference type="AlphaFoldDB" id="F0S0K2"/>
<dbReference type="HOGENOM" id="CLU_2092902_0_0_0"/>
<reference evidence="2" key="2">
    <citation type="submission" date="2011-02" db="EMBL/GenBank/DDBJ databases">
        <title>The complete genome of Desulfurobacterium thermolithotrophum DSM 11699.</title>
        <authorList>
            <consortium name="US DOE Joint Genome Institute (JGI-PGF)"/>
            <person name="Lucas S."/>
            <person name="Copeland A."/>
            <person name="Lapidus A."/>
            <person name="Bruce D."/>
            <person name="Goodwin L."/>
            <person name="Pitluck S."/>
            <person name="Kyrpides N."/>
            <person name="Mavromatis K."/>
            <person name="Pagani I."/>
            <person name="Ivanova N."/>
            <person name="Mikhailova N."/>
            <person name="Daligault H."/>
            <person name="Detter J.C."/>
            <person name="Tapia R."/>
            <person name="Han C."/>
            <person name="Land M."/>
            <person name="Hauser L."/>
            <person name="Markowitz V."/>
            <person name="Cheng J.-F."/>
            <person name="Hugenholtz P."/>
            <person name="Woyke T."/>
            <person name="Wu D."/>
            <person name="Spring S."/>
            <person name="Brambilla E."/>
            <person name="Klenk H.-P."/>
            <person name="Eisen J.A."/>
        </authorList>
    </citation>
    <scope>NUCLEOTIDE SEQUENCE [LARGE SCALE GENOMIC DNA]</scope>
    <source>
        <strain evidence="2">DSM 11699 / BSA</strain>
    </source>
</reference>
<organism evidence="1 2">
    <name type="scientific">Desulfurobacterium thermolithotrophum (strain DSM 11699 / BSA)</name>
    <dbReference type="NCBI Taxonomy" id="868864"/>
    <lineage>
        <taxon>Bacteria</taxon>
        <taxon>Pseudomonadati</taxon>
        <taxon>Aquificota</taxon>
        <taxon>Aquificia</taxon>
        <taxon>Desulfurobacteriales</taxon>
        <taxon>Desulfurobacteriaceae</taxon>
        <taxon>Desulfurobacterium</taxon>
    </lineage>
</organism>
<evidence type="ECO:0000313" key="2">
    <source>
        <dbReference type="Proteomes" id="UP000007102"/>
    </source>
</evidence>
<dbReference type="KEGG" id="dte:Dester_0071"/>
<dbReference type="Proteomes" id="UP000007102">
    <property type="component" value="Chromosome"/>
</dbReference>
<dbReference type="EMBL" id="CP002543">
    <property type="protein sequence ID" value="ADY72730.1"/>
    <property type="molecule type" value="Genomic_DNA"/>
</dbReference>
<gene>
    <name evidence="1" type="ordered locus">Dester_0071</name>
</gene>
<name>F0S0K2_DESTD</name>
<dbReference type="RefSeq" id="WP_013637690.1">
    <property type="nucleotide sequence ID" value="NC_015185.1"/>
</dbReference>
<sequence length="116" mass="13050">MKEKSSYWVLQEVFIDPGIAGKTVECNLNVKVATDVKKEKTTCKVTVEIFGSLTSGNEQIANIRFVNVTNLSLDKKTANKVIAKKVMKRKIEELLAFLPLYLIKAGITVKEIEYEL</sequence>
<keyword evidence="2" id="KW-1185">Reference proteome</keyword>
<accession>F0S0K2</accession>
<dbReference type="eggNOG" id="ENOG50343D2">
    <property type="taxonomic scope" value="Bacteria"/>
</dbReference>
<dbReference type="STRING" id="868864.Dester_0071"/>
<reference evidence="1 2" key="1">
    <citation type="journal article" date="2011" name="Stand. Genomic Sci.">
        <title>Complete genome sequence of the thermophilic sulfur-reducer Desulfurobacterium thermolithotrophum type strain (BSA(T)) from a deep-sea hydrothermal vent.</title>
        <authorList>
            <person name="Goker M."/>
            <person name="Daligault H."/>
            <person name="Mwirichia R."/>
            <person name="Lapidus A."/>
            <person name="Lucas S."/>
            <person name="Deshpande S."/>
            <person name="Pagani I."/>
            <person name="Tapia R."/>
            <person name="Cheng J.F."/>
            <person name="Goodwin L."/>
            <person name="Pitluck S."/>
            <person name="Liolios K."/>
            <person name="Ivanova N."/>
            <person name="Mavromatis K."/>
            <person name="Mikhailova N."/>
            <person name="Pati A."/>
            <person name="Chen A."/>
            <person name="Palaniappan K."/>
            <person name="Han C."/>
            <person name="Land M."/>
            <person name="Hauser L."/>
            <person name="Pan C."/>
            <person name="Brambilla E.M."/>
            <person name="Rohde M."/>
            <person name="Spring S."/>
            <person name="Sikorski J."/>
            <person name="Wirth R."/>
            <person name="Detter J.C."/>
            <person name="Woyke T."/>
            <person name="Bristow J."/>
            <person name="Eisen J.A."/>
            <person name="Markowitz V."/>
            <person name="Hugenholtz P."/>
            <person name="Kyrpides N.C."/>
            <person name="Klenk H.P."/>
        </authorList>
    </citation>
    <scope>NUCLEOTIDE SEQUENCE [LARGE SCALE GENOMIC DNA]</scope>
    <source>
        <strain evidence="2">DSM 11699 / BSA</strain>
    </source>
</reference>
<evidence type="ECO:0000313" key="1">
    <source>
        <dbReference type="EMBL" id="ADY72730.1"/>
    </source>
</evidence>